<evidence type="ECO:0000313" key="3">
    <source>
        <dbReference type="Proteomes" id="UP001372834"/>
    </source>
</evidence>
<reference evidence="2 3" key="1">
    <citation type="submission" date="2023-10" db="EMBL/GenBank/DDBJ databases">
        <title>Genomes of two closely related lineages of the louse Polyplax serrata with different host specificities.</title>
        <authorList>
            <person name="Martinu J."/>
            <person name="Tarabai H."/>
            <person name="Stefka J."/>
            <person name="Hypsa V."/>
        </authorList>
    </citation>
    <scope>NUCLEOTIDE SEQUENCE [LARGE SCALE GENOMIC DNA]</scope>
    <source>
        <strain evidence="2">HR10_N</strain>
    </source>
</reference>
<organism evidence="2 3">
    <name type="scientific">Polyplax serrata</name>
    <name type="common">Common mouse louse</name>
    <dbReference type="NCBI Taxonomy" id="468196"/>
    <lineage>
        <taxon>Eukaryota</taxon>
        <taxon>Metazoa</taxon>
        <taxon>Ecdysozoa</taxon>
        <taxon>Arthropoda</taxon>
        <taxon>Hexapoda</taxon>
        <taxon>Insecta</taxon>
        <taxon>Pterygota</taxon>
        <taxon>Neoptera</taxon>
        <taxon>Paraneoptera</taxon>
        <taxon>Psocodea</taxon>
        <taxon>Troctomorpha</taxon>
        <taxon>Phthiraptera</taxon>
        <taxon>Anoplura</taxon>
        <taxon>Polyplacidae</taxon>
        <taxon>Polyplax</taxon>
    </lineage>
</organism>
<feature type="region of interest" description="Disordered" evidence="1">
    <location>
        <begin position="48"/>
        <end position="72"/>
    </location>
</feature>
<sequence length="89" mass="10526">MQYQYHGRWKKVAVKEDEINECKREMKKWGVTLMPEVNFFVNQKQHEENKIYESSSDAGRMRPGETDRQTDVQIDKCTDKQKPDAAAVF</sequence>
<proteinExistence type="predicted"/>
<comment type="caution">
    <text evidence="2">The sequence shown here is derived from an EMBL/GenBank/DDBJ whole genome shotgun (WGS) entry which is preliminary data.</text>
</comment>
<dbReference type="EMBL" id="JAWJWE010000040">
    <property type="protein sequence ID" value="KAK6619609.1"/>
    <property type="molecule type" value="Genomic_DNA"/>
</dbReference>
<gene>
    <name evidence="2" type="ORF">RUM43_012366</name>
</gene>
<dbReference type="AlphaFoldDB" id="A0AAN8NKK3"/>
<protein>
    <submittedName>
        <fullName evidence="2">Uncharacterized protein</fullName>
    </submittedName>
</protein>
<name>A0AAN8NKK3_POLSC</name>
<feature type="compositionally biased region" description="Basic and acidic residues" evidence="1">
    <location>
        <begin position="59"/>
        <end position="72"/>
    </location>
</feature>
<evidence type="ECO:0000256" key="1">
    <source>
        <dbReference type="SAM" id="MobiDB-lite"/>
    </source>
</evidence>
<dbReference type="Proteomes" id="UP001372834">
    <property type="component" value="Unassembled WGS sequence"/>
</dbReference>
<accession>A0AAN8NKK3</accession>
<evidence type="ECO:0000313" key="2">
    <source>
        <dbReference type="EMBL" id="KAK6619609.1"/>
    </source>
</evidence>